<reference evidence="1" key="1">
    <citation type="submission" date="2020-03" db="EMBL/GenBank/DDBJ databases">
        <title>Castanea mollissima Vanexum genome sequencing.</title>
        <authorList>
            <person name="Staton M."/>
        </authorList>
    </citation>
    <scope>NUCLEOTIDE SEQUENCE</scope>
    <source>
        <tissue evidence="1">Leaf</tissue>
    </source>
</reference>
<dbReference type="Proteomes" id="UP000737018">
    <property type="component" value="Unassembled WGS sequence"/>
</dbReference>
<name>A0A8J4R443_9ROSI</name>
<keyword evidence="2" id="KW-1185">Reference proteome</keyword>
<proteinExistence type="predicted"/>
<evidence type="ECO:0000313" key="2">
    <source>
        <dbReference type="Proteomes" id="UP000737018"/>
    </source>
</evidence>
<sequence length="162" mass="18283">MVLQPLEPAPIQHLACEFMVKTRHRKGMSEDVSINKFFDEAMMVEQAQQSADLHWQMIGTILTSTVLEQSSLLEGEIKDFGGGKHLGNSLTCPPLALDTPQRVDTLPASPRRPCYGWISNNEEQGPVHGTKAPFPQDIARFLLRMDGRRKGKTRWDVRPEDM</sequence>
<protein>
    <submittedName>
        <fullName evidence="1">Uncharacterized protein</fullName>
    </submittedName>
</protein>
<organism evidence="1 2">
    <name type="scientific">Castanea mollissima</name>
    <name type="common">Chinese chestnut</name>
    <dbReference type="NCBI Taxonomy" id="60419"/>
    <lineage>
        <taxon>Eukaryota</taxon>
        <taxon>Viridiplantae</taxon>
        <taxon>Streptophyta</taxon>
        <taxon>Embryophyta</taxon>
        <taxon>Tracheophyta</taxon>
        <taxon>Spermatophyta</taxon>
        <taxon>Magnoliopsida</taxon>
        <taxon>eudicotyledons</taxon>
        <taxon>Gunneridae</taxon>
        <taxon>Pentapetalae</taxon>
        <taxon>rosids</taxon>
        <taxon>fabids</taxon>
        <taxon>Fagales</taxon>
        <taxon>Fagaceae</taxon>
        <taxon>Castanea</taxon>
    </lineage>
</organism>
<gene>
    <name evidence="1" type="ORF">CMV_011204</name>
</gene>
<accession>A0A8J4R443</accession>
<evidence type="ECO:0000313" key="1">
    <source>
        <dbReference type="EMBL" id="KAF3964515.1"/>
    </source>
</evidence>
<dbReference type="EMBL" id="JRKL02001352">
    <property type="protein sequence ID" value="KAF3964515.1"/>
    <property type="molecule type" value="Genomic_DNA"/>
</dbReference>
<comment type="caution">
    <text evidence="1">The sequence shown here is derived from an EMBL/GenBank/DDBJ whole genome shotgun (WGS) entry which is preliminary data.</text>
</comment>
<dbReference type="AlphaFoldDB" id="A0A8J4R443"/>
<dbReference type="OrthoDB" id="1898570at2759"/>